<comment type="caution">
    <text evidence="2">The sequence shown here is derived from an EMBL/GenBank/DDBJ whole genome shotgun (WGS) entry which is preliminary data.</text>
</comment>
<keyword evidence="1" id="KW-1133">Transmembrane helix</keyword>
<organism evidence="2 3">
    <name type="scientific">Echinococcus granulosus</name>
    <name type="common">Hydatid tapeworm</name>
    <dbReference type="NCBI Taxonomy" id="6210"/>
    <lineage>
        <taxon>Eukaryota</taxon>
        <taxon>Metazoa</taxon>
        <taxon>Spiralia</taxon>
        <taxon>Lophotrochozoa</taxon>
        <taxon>Platyhelminthes</taxon>
        <taxon>Cestoda</taxon>
        <taxon>Eucestoda</taxon>
        <taxon>Cyclophyllidea</taxon>
        <taxon>Taeniidae</taxon>
        <taxon>Echinococcus</taxon>
        <taxon>Echinococcus granulosus group</taxon>
    </lineage>
</organism>
<proteinExistence type="predicted"/>
<feature type="transmembrane region" description="Helical" evidence="1">
    <location>
        <begin position="20"/>
        <end position="36"/>
    </location>
</feature>
<evidence type="ECO:0000256" key="1">
    <source>
        <dbReference type="SAM" id="Phobius"/>
    </source>
</evidence>
<evidence type="ECO:0000313" key="2">
    <source>
        <dbReference type="EMBL" id="EUB64440.1"/>
    </source>
</evidence>
<dbReference type="Proteomes" id="UP000019149">
    <property type="component" value="Unassembled WGS sequence"/>
</dbReference>
<dbReference type="RefSeq" id="XP_024355636.1">
    <property type="nucleotide sequence ID" value="XM_024490233.1"/>
</dbReference>
<dbReference type="AlphaFoldDB" id="W6URZ7"/>
<dbReference type="EMBL" id="APAU02000003">
    <property type="protein sequence ID" value="EUB64440.1"/>
    <property type="molecule type" value="Genomic_DNA"/>
</dbReference>
<keyword evidence="3" id="KW-1185">Reference proteome</keyword>
<keyword evidence="1" id="KW-0812">Transmembrane</keyword>
<dbReference type="KEGG" id="egl:EGR_00984"/>
<keyword evidence="1" id="KW-0472">Membrane</keyword>
<name>W6URZ7_ECHGR</name>
<gene>
    <name evidence="2" type="ORF">EGR_00984</name>
</gene>
<evidence type="ECO:0000313" key="3">
    <source>
        <dbReference type="Proteomes" id="UP000019149"/>
    </source>
</evidence>
<reference evidence="2 3" key="1">
    <citation type="journal article" date="2013" name="Nat. Genet.">
        <title>The genome of the hydatid tapeworm Echinococcus granulosus.</title>
        <authorList>
            <person name="Zheng H."/>
            <person name="Zhang W."/>
            <person name="Zhang L."/>
            <person name="Zhang Z."/>
            <person name="Li J."/>
            <person name="Lu G."/>
            <person name="Zhu Y."/>
            <person name="Wang Y."/>
            <person name="Huang Y."/>
            <person name="Liu J."/>
            <person name="Kang H."/>
            <person name="Chen J."/>
            <person name="Wang L."/>
            <person name="Chen A."/>
            <person name="Yu S."/>
            <person name="Gao Z."/>
            <person name="Jin L."/>
            <person name="Gu W."/>
            <person name="Wang Z."/>
            <person name="Zhao L."/>
            <person name="Shi B."/>
            <person name="Wen H."/>
            <person name="Lin R."/>
            <person name="Jones M.K."/>
            <person name="Brejova B."/>
            <person name="Vinar T."/>
            <person name="Zhao G."/>
            <person name="McManus D.P."/>
            <person name="Chen Z."/>
            <person name="Zhou Y."/>
            <person name="Wang S."/>
        </authorList>
    </citation>
    <scope>NUCLEOTIDE SEQUENCE [LARGE SCALE GENOMIC DNA]</scope>
</reference>
<protein>
    <submittedName>
        <fullName evidence="2">Uncharacterized protein</fullName>
    </submittedName>
</protein>
<accession>W6URZ7</accession>
<dbReference type="CTD" id="36336699"/>
<sequence length="92" mass="10957">MFYVASLKLLQITVLNRRWIFASLIQLFNAIILLNIRQINAIFPRKLKHLTCLPEDENYENILPYFNGIIKLMIKYLFVIVTLQIKFNIETN</sequence>
<dbReference type="GeneID" id="36336699"/>